<reference evidence="1 2" key="1">
    <citation type="submission" date="2014-04" db="EMBL/GenBank/DDBJ databases">
        <title>A new species of microsporidia sheds light on the evolution of extreme parasitism.</title>
        <authorList>
            <person name="Haag K.L."/>
            <person name="James T.Y."/>
            <person name="Larsson R."/>
            <person name="Schaer T.M."/>
            <person name="Refardt D."/>
            <person name="Pombert J.-F."/>
            <person name="Ebert D."/>
        </authorList>
    </citation>
    <scope>NUCLEOTIDE SEQUENCE [LARGE SCALE GENOMIC DNA]</scope>
    <source>
        <strain evidence="1 2">UGP3</strain>
        <tissue evidence="1">Spores</tissue>
    </source>
</reference>
<evidence type="ECO:0008006" key="3">
    <source>
        <dbReference type="Google" id="ProtNLM"/>
    </source>
</evidence>
<dbReference type="VEuPathDB" id="MicrosporidiaDB:DI09_104p30"/>
<dbReference type="EMBL" id="JMKJ01000005">
    <property type="protein sequence ID" value="KGG53196.1"/>
    <property type="molecule type" value="Genomic_DNA"/>
</dbReference>
<keyword evidence="2" id="KW-1185">Reference proteome</keyword>
<comment type="caution">
    <text evidence="1">The sequence shown here is derived from an EMBL/GenBank/DDBJ whole genome shotgun (WGS) entry which is preliminary data.</text>
</comment>
<evidence type="ECO:0000313" key="2">
    <source>
        <dbReference type="Proteomes" id="UP000029725"/>
    </source>
</evidence>
<organism evidence="1 2">
    <name type="scientific">Mitosporidium daphniae</name>
    <dbReference type="NCBI Taxonomy" id="1485682"/>
    <lineage>
        <taxon>Eukaryota</taxon>
        <taxon>Fungi</taxon>
        <taxon>Fungi incertae sedis</taxon>
        <taxon>Microsporidia</taxon>
        <taxon>Mitosporidium</taxon>
    </lineage>
</organism>
<dbReference type="RefSeq" id="XP_013239634.1">
    <property type="nucleotide sequence ID" value="XM_013384180.1"/>
</dbReference>
<name>A0A098VZK9_9MICR</name>
<dbReference type="AlphaFoldDB" id="A0A098VZK9"/>
<sequence length="153" mass="16933">MPATMMPYQGKKKTRNAKSCRNWGAMNEGDIFEEALLADSMAISDAYKDGYSAGHQEKSQDLFRQGFDAGFQMSTQLANLASDILNCPNDAKLRGNALSIAMLLSKLELENSDESALLLEKILKIKIISSPLGLGLAKILILKFNPQDHRHKF</sequence>
<protein>
    <recommendedName>
        <fullName evidence="3">Essential protein Yae1 N-terminal domain-containing protein</fullName>
    </recommendedName>
</protein>
<gene>
    <name evidence="1" type="ORF">DI09_104p30</name>
</gene>
<dbReference type="Proteomes" id="UP000029725">
    <property type="component" value="Unassembled WGS sequence"/>
</dbReference>
<accession>A0A098VZK9</accession>
<dbReference type="HOGENOM" id="CLU_1713718_0_0_1"/>
<dbReference type="GeneID" id="25257914"/>
<evidence type="ECO:0000313" key="1">
    <source>
        <dbReference type="EMBL" id="KGG53196.1"/>
    </source>
</evidence>
<proteinExistence type="predicted"/>